<dbReference type="Pfam" id="PF00441">
    <property type="entry name" value="Acyl-CoA_dh_1"/>
    <property type="match status" value="1"/>
</dbReference>
<evidence type="ECO:0000256" key="2">
    <source>
        <dbReference type="ARBA" id="ARBA00009347"/>
    </source>
</evidence>
<dbReference type="InterPro" id="IPR052033">
    <property type="entry name" value="Glutaryl-CoA_DH_mitochondrial"/>
</dbReference>
<dbReference type="Pfam" id="PF02770">
    <property type="entry name" value="Acyl-CoA_dh_M"/>
    <property type="match status" value="1"/>
</dbReference>
<dbReference type="InterPro" id="IPR009075">
    <property type="entry name" value="AcylCo_DH/oxidase_C"/>
</dbReference>
<evidence type="ECO:0000256" key="7">
    <source>
        <dbReference type="ARBA" id="ARBA00037899"/>
    </source>
</evidence>
<evidence type="ECO:0000259" key="12">
    <source>
        <dbReference type="Pfam" id="PF00441"/>
    </source>
</evidence>
<keyword evidence="16" id="KW-1185">Reference proteome</keyword>
<dbReference type="PROSITE" id="PS00073">
    <property type="entry name" value="ACYL_COA_DH_2"/>
    <property type="match status" value="1"/>
</dbReference>
<name>A0A2N3IJH2_9BACT</name>
<evidence type="ECO:0000256" key="1">
    <source>
        <dbReference type="ARBA" id="ARBA00001974"/>
    </source>
</evidence>
<accession>A0A2N3IJH2</accession>
<keyword evidence="3 11" id="KW-0285">Flavoprotein</keyword>
<keyword evidence="6 11" id="KW-0560">Oxidoreductase</keyword>
<dbReference type="InterPro" id="IPR006091">
    <property type="entry name" value="Acyl-CoA_Oxase/DH_mid-dom"/>
</dbReference>
<comment type="catalytic activity">
    <reaction evidence="10">
        <text>glutaryl-CoA + oxidized [electron-transfer flavoprotein] + 2 H(+) = (2E)-butenoyl-CoA + reduced [electron-transfer flavoprotein] + CO2</text>
        <dbReference type="Rhea" id="RHEA:13389"/>
        <dbReference type="Rhea" id="RHEA-COMP:10685"/>
        <dbReference type="Rhea" id="RHEA-COMP:10686"/>
        <dbReference type="ChEBI" id="CHEBI:15378"/>
        <dbReference type="ChEBI" id="CHEBI:16526"/>
        <dbReference type="ChEBI" id="CHEBI:57332"/>
        <dbReference type="ChEBI" id="CHEBI:57378"/>
        <dbReference type="ChEBI" id="CHEBI:57692"/>
        <dbReference type="ChEBI" id="CHEBI:58307"/>
        <dbReference type="EC" id="1.3.8.6"/>
    </reaction>
</comment>
<evidence type="ECO:0000256" key="9">
    <source>
        <dbReference type="ARBA" id="ARBA00039033"/>
    </source>
</evidence>
<dbReference type="InterPro" id="IPR036250">
    <property type="entry name" value="AcylCo_DH-like_C"/>
</dbReference>
<organism evidence="15 16">
    <name type="scientific">Raineya orbicola</name>
    <dbReference type="NCBI Taxonomy" id="2016530"/>
    <lineage>
        <taxon>Bacteria</taxon>
        <taxon>Pseudomonadati</taxon>
        <taxon>Bacteroidota</taxon>
        <taxon>Cytophagia</taxon>
        <taxon>Cytophagales</taxon>
        <taxon>Raineyaceae</taxon>
        <taxon>Raineya</taxon>
    </lineage>
</organism>
<keyword evidence="4 11" id="KW-0274">FAD</keyword>
<dbReference type="InterPro" id="IPR013786">
    <property type="entry name" value="AcylCoA_DH/ox_N"/>
</dbReference>
<proteinExistence type="inferred from homology"/>
<dbReference type="Gene3D" id="1.10.540.10">
    <property type="entry name" value="Acyl-CoA dehydrogenase/oxidase, N-terminal domain"/>
    <property type="match status" value="1"/>
</dbReference>
<keyword evidence="5" id="KW-0809">Transit peptide</keyword>
<evidence type="ECO:0000313" key="16">
    <source>
        <dbReference type="Proteomes" id="UP000233387"/>
    </source>
</evidence>
<dbReference type="GO" id="GO:0000062">
    <property type="term" value="F:fatty-acyl-CoA binding"/>
    <property type="evidence" value="ECO:0007669"/>
    <property type="project" value="TreeGrafter"/>
</dbReference>
<dbReference type="EC" id="1.3.8.6" evidence="9"/>
<dbReference type="FunFam" id="1.10.540.10:FF:000002">
    <property type="entry name" value="Acyl-CoA dehydrogenase FadE19"/>
    <property type="match status" value="1"/>
</dbReference>
<dbReference type="InterPro" id="IPR037069">
    <property type="entry name" value="AcylCoA_DH/ox_N_sf"/>
</dbReference>
<evidence type="ECO:0000256" key="4">
    <source>
        <dbReference type="ARBA" id="ARBA00022827"/>
    </source>
</evidence>
<evidence type="ECO:0000256" key="6">
    <source>
        <dbReference type="ARBA" id="ARBA00023002"/>
    </source>
</evidence>
<dbReference type="GO" id="GO:0050660">
    <property type="term" value="F:flavin adenine dinucleotide binding"/>
    <property type="evidence" value="ECO:0007669"/>
    <property type="project" value="InterPro"/>
</dbReference>
<dbReference type="EMBL" id="NKXO01000005">
    <property type="protein sequence ID" value="PKQ70490.1"/>
    <property type="molecule type" value="Genomic_DNA"/>
</dbReference>
<comment type="pathway">
    <text evidence="8">Amino-acid metabolism; tryptophan metabolism.</text>
</comment>
<evidence type="ECO:0000313" key="15">
    <source>
        <dbReference type="EMBL" id="PKQ70490.1"/>
    </source>
</evidence>
<dbReference type="SUPFAM" id="SSF47203">
    <property type="entry name" value="Acyl-CoA dehydrogenase C-terminal domain-like"/>
    <property type="match status" value="1"/>
</dbReference>
<dbReference type="PANTHER" id="PTHR42807:SF1">
    <property type="entry name" value="GLUTARYL-COA DEHYDROGENASE, MITOCHONDRIAL"/>
    <property type="match status" value="1"/>
</dbReference>
<dbReference type="GO" id="GO:0033539">
    <property type="term" value="P:fatty acid beta-oxidation using acyl-CoA dehydrogenase"/>
    <property type="evidence" value="ECO:0007669"/>
    <property type="project" value="TreeGrafter"/>
</dbReference>
<feature type="domain" description="Acyl-CoA dehydrogenase/oxidase N-terminal" evidence="14">
    <location>
        <begin position="36"/>
        <end position="148"/>
    </location>
</feature>
<reference evidence="15 16" key="1">
    <citation type="submission" date="2017-06" db="EMBL/GenBank/DDBJ databases">
        <title>Raineya orbicola gen. nov., sp. nov. a slightly thermophilic bacterium of the phylum Bacteroidetes and the description of Raineyaceae fam. nov.</title>
        <authorList>
            <person name="Albuquerque L."/>
            <person name="Polonia A.R.M."/>
            <person name="Barroso C."/>
            <person name="Froufe H.J.C."/>
            <person name="Lage O."/>
            <person name="Lobo-Da-Cunha A."/>
            <person name="Egas C."/>
            <person name="Da Costa M.S."/>
        </authorList>
    </citation>
    <scope>NUCLEOTIDE SEQUENCE [LARGE SCALE GENOMIC DNA]</scope>
    <source>
        <strain evidence="15 16">SPSPC-11</strain>
    </source>
</reference>
<evidence type="ECO:0000259" key="13">
    <source>
        <dbReference type="Pfam" id="PF02770"/>
    </source>
</evidence>
<comment type="cofactor">
    <cofactor evidence="1 11">
        <name>FAD</name>
        <dbReference type="ChEBI" id="CHEBI:57692"/>
    </cofactor>
</comment>
<comment type="pathway">
    <text evidence="7">Amino-acid metabolism; lysine degradation.</text>
</comment>
<evidence type="ECO:0000256" key="5">
    <source>
        <dbReference type="ARBA" id="ARBA00022946"/>
    </source>
</evidence>
<sequence length="409" mass="45892">MQASTLNANGEMVFQKRLKQDTFEHPDFYGIDDLLTEEHKMVRQAVRDFVKREISPYIEDWYEKNHFPYEIVRKFGELGVFGPTLPQEYGCGGMDYISYGLMMQEIERGDSGMRSTASVQGSLVMFPIYAFGSEEQKRKYLPKLAKGEMLGCFGLTEPDFGSNPAGMVSNFKDMGDYYLLNGSKMWISNSPKADIAVVWAKNEEGRIKGLIVERGMEGFSTPEIHGKWSLRASITGELVFDNVKVPKENLLPLADGLSAPLKCLDSARYGIAWGALGVAMDCYESARKYAMERIQFGKPIASFQLVQKKLAEMLTEITKAQLICWRLGTLKNEGKATTAQISLAKRNNIEIAMNIAREARQIHGGMGITNEYPIMRHMMNLESVVTYEGTHDIHLLILGNAITGIPAFK</sequence>
<dbReference type="GO" id="GO:0046949">
    <property type="term" value="P:fatty-acyl-CoA biosynthetic process"/>
    <property type="evidence" value="ECO:0007669"/>
    <property type="project" value="TreeGrafter"/>
</dbReference>
<feature type="domain" description="Acyl-CoA oxidase/dehydrogenase middle" evidence="13">
    <location>
        <begin position="152"/>
        <end position="243"/>
    </location>
</feature>
<dbReference type="Proteomes" id="UP000233387">
    <property type="component" value="Unassembled WGS sequence"/>
</dbReference>
<dbReference type="AlphaFoldDB" id="A0A2N3IJH2"/>
<dbReference type="Gene3D" id="2.40.110.10">
    <property type="entry name" value="Butyryl-CoA Dehydrogenase, subunit A, domain 2"/>
    <property type="match status" value="1"/>
</dbReference>
<evidence type="ECO:0000256" key="3">
    <source>
        <dbReference type="ARBA" id="ARBA00022630"/>
    </source>
</evidence>
<evidence type="ECO:0000259" key="14">
    <source>
        <dbReference type="Pfam" id="PF02771"/>
    </source>
</evidence>
<protein>
    <recommendedName>
        <fullName evidence="9">glutaryl-CoA dehydrogenase (ETF)</fullName>
        <ecNumber evidence="9">1.3.8.6</ecNumber>
    </recommendedName>
</protein>
<comment type="caution">
    <text evidence="15">The sequence shown here is derived from an EMBL/GenBank/DDBJ whole genome shotgun (WGS) entry which is preliminary data.</text>
</comment>
<dbReference type="Pfam" id="PF02771">
    <property type="entry name" value="Acyl-CoA_dh_N"/>
    <property type="match status" value="1"/>
</dbReference>
<dbReference type="GO" id="GO:0004361">
    <property type="term" value="F:glutaryl-CoA dehydrogenase activity"/>
    <property type="evidence" value="ECO:0007669"/>
    <property type="project" value="UniProtKB-EC"/>
</dbReference>
<dbReference type="Gene3D" id="1.20.140.10">
    <property type="entry name" value="Butyryl-CoA Dehydrogenase, subunit A, domain 3"/>
    <property type="match status" value="1"/>
</dbReference>
<dbReference type="InterPro" id="IPR009100">
    <property type="entry name" value="AcylCoA_DH/oxidase_NM_dom_sf"/>
</dbReference>
<feature type="domain" description="Acyl-CoA dehydrogenase/oxidase C-terminal" evidence="12">
    <location>
        <begin position="255"/>
        <end position="402"/>
    </location>
</feature>
<dbReference type="PANTHER" id="PTHR42807">
    <property type="entry name" value="GLUTARYL-COA DEHYDROGENASE, MITOCHONDRIAL"/>
    <property type="match status" value="1"/>
</dbReference>
<dbReference type="SUPFAM" id="SSF56645">
    <property type="entry name" value="Acyl-CoA dehydrogenase NM domain-like"/>
    <property type="match status" value="1"/>
</dbReference>
<dbReference type="InterPro" id="IPR046373">
    <property type="entry name" value="Acyl-CoA_Oxase/DH_mid-dom_sf"/>
</dbReference>
<evidence type="ECO:0000256" key="11">
    <source>
        <dbReference type="RuleBase" id="RU362125"/>
    </source>
</evidence>
<gene>
    <name evidence="15" type="ORF">Rain11_0410</name>
</gene>
<evidence type="ECO:0000256" key="10">
    <source>
        <dbReference type="ARBA" id="ARBA00049493"/>
    </source>
</evidence>
<comment type="similarity">
    <text evidence="2 11">Belongs to the acyl-CoA dehydrogenase family.</text>
</comment>
<dbReference type="InterPro" id="IPR006089">
    <property type="entry name" value="Acyl-CoA_DH_CS"/>
</dbReference>
<evidence type="ECO:0000256" key="8">
    <source>
        <dbReference type="ARBA" id="ARBA00037927"/>
    </source>
</evidence>